<dbReference type="Proteomes" id="UP000325577">
    <property type="component" value="Linkage Group LG7"/>
</dbReference>
<organism evidence="2 3">
    <name type="scientific">Nyssa sinensis</name>
    <dbReference type="NCBI Taxonomy" id="561372"/>
    <lineage>
        <taxon>Eukaryota</taxon>
        <taxon>Viridiplantae</taxon>
        <taxon>Streptophyta</taxon>
        <taxon>Embryophyta</taxon>
        <taxon>Tracheophyta</taxon>
        <taxon>Spermatophyta</taxon>
        <taxon>Magnoliopsida</taxon>
        <taxon>eudicotyledons</taxon>
        <taxon>Gunneridae</taxon>
        <taxon>Pentapetalae</taxon>
        <taxon>asterids</taxon>
        <taxon>Cornales</taxon>
        <taxon>Nyssaceae</taxon>
        <taxon>Nyssa</taxon>
    </lineage>
</organism>
<evidence type="ECO:0000313" key="3">
    <source>
        <dbReference type="Proteomes" id="UP000325577"/>
    </source>
</evidence>
<reference evidence="2 3" key="1">
    <citation type="submission" date="2019-09" db="EMBL/GenBank/DDBJ databases">
        <title>A chromosome-level genome assembly of the Chinese tupelo Nyssa sinensis.</title>
        <authorList>
            <person name="Yang X."/>
            <person name="Kang M."/>
            <person name="Yang Y."/>
            <person name="Xiong H."/>
            <person name="Wang M."/>
            <person name="Zhang Z."/>
            <person name="Wang Z."/>
            <person name="Wu H."/>
            <person name="Ma T."/>
            <person name="Liu J."/>
            <person name="Xi Z."/>
        </authorList>
    </citation>
    <scope>NUCLEOTIDE SEQUENCE [LARGE SCALE GENOMIC DNA]</scope>
    <source>
        <strain evidence="2">J267</strain>
        <tissue evidence="2">Leaf</tissue>
    </source>
</reference>
<gene>
    <name evidence="2" type="ORF">F0562_016015</name>
</gene>
<dbReference type="EMBL" id="CM018050">
    <property type="protein sequence ID" value="KAA8518541.1"/>
    <property type="molecule type" value="Genomic_DNA"/>
</dbReference>
<name>A0A5J4ZN99_9ASTE</name>
<keyword evidence="3" id="KW-1185">Reference proteome</keyword>
<evidence type="ECO:0000313" key="2">
    <source>
        <dbReference type="EMBL" id="KAA8518541.1"/>
    </source>
</evidence>
<sequence length="82" mass="9299">MNRSRFGKSDRSHQMTNHDPESTTPEFVQKGERRRSLSKPLWVLSLLRCTTSTPQELAETSSNSLVEVTMTTLNSTESLRTS</sequence>
<feature type="region of interest" description="Disordered" evidence="1">
    <location>
        <begin position="1"/>
        <end position="36"/>
    </location>
</feature>
<dbReference type="AlphaFoldDB" id="A0A5J4ZN99"/>
<protein>
    <submittedName>
        <fullName evidence="2">Uncharacterized protein</fullName>
    </submittedName>
</protein>
<accession>A0A5J4ZN99</accession>
<feature type="compositionally biased region" description="Basic and acidic residues" evidence="1">
    <location>
        <begin position="7"/>
        <end position="21"/>
    </location>
</feature>
<evidence type="ECO:0000256" key="1">
    <source>
        <dbReference type="SAM" id="MobiDB-lite"/>
    </source>
</evidence>
<proteinExistence type="predicted"/>